<feature type="transmembrane region" description="Helical" evidence="6">
    <location>
        <begin position="160"/>
        <end position="181"/>
    </location>
</feature>
<reference evidence="7 8" key="1">
    <citation type="journal article" date="2014" name="PLoS ONE">
        <title>Identification and Characterization of a New Erythromycin Biosynthetic Gene Cluster in Actinopolyspora erythraea YIM90600, a Novel Erythronolide-Producing Halophilic Actinomycete Isolated from Salt Field.</title>
        <authorList>
            <person name="Chen D."/>
            <person name="Feng J."/>
            <person name="Huang L."/>
            <person name="Zhang Q."/>
            <person name="Wu J."/>
            <person name="Zhu X."/>
            <person name="Duan Y."/>
            <person name="Xu Z."/>
        </authorList>
    </citation>
    <scope>NUCLEOTIDE SEQUENCE [LARGE SCALE GENOMIC DNA]</scope>
    <source>
        <strain evidence="7 8">YIM90600</strain>
    </source>
</reference>
<protein>
    <submittedName>
        <fullName evidence="7">Membrane protein</fullName>
    </submittedName>
</protein>
<dbReference type="InterPro" id="IPR009078">
    <property type="entry name" value="Ferritin-like_SF"/>
</dbReference>
<evidence type="ECO:0000313" key="7">
    <source>
        <dbReference type="EMBL" id="KGI81321.1"/>
    </source>
</evidence>
<evidence type="ECO:0000313" key="8">
    <source>
        <dbReference type="Proteomes" id="UP000029737"/>
    </source>
</evidence>
<dbReference type="InterPro" id="IPR008217">
    <property type="entry name" value="Ccc1_fam"/>
</dbReference>
<evidence type="ECO:0000256" key="4">
    <source>
        <dbReference type="ARBA" id="ARBA00023136"/>
    </source>
</evidence>
<dbReference type="Proteomes" id="UP000029737">
    <property type="component" value="Unassembled WGS sequence"/>
</dbReference>
<feature type="transmembrane region" description="Helical" evidence="6">
    <location>
        <begin position="307"/>
        <end position="328"/>
    </location>
</feature>
<keyword evidence="4 6" id="KW-0472">Membrane</keyword>
<feature type="region of interest" description="Disordered" evidence="5">
    <location>
        <begin position="245"/>
        <end position="268"/>
    </location>
</feature>
<evidence type="ECO:0000256" key="6">
    <source>
        <dbReference type="SAM" id="Phobius"/>
    </source>
</evidence>
<name>A0ABR4X3S0_9ACTN</name>
<dbReference type="CDD" id="cd01044">
    <property type="entry name" value="Ferritin_CCC1_N"/>
    <property type="match status" value="1"/>
</dbReference>
<keyword evidence="8" id="KW-1185">Reference proteome</keyword>
<feature type="transmembrane region" description="Helical" evidence="6">
    <location>
        <begin position="340"/>
        <end position="361"/>
    </location>
</feature>
<feature type="transmembrane region" description="Helical" evidence="6">
    <location>
        <begin position="83"/>
        <end position="103"/>
    </location>
</feature>
<dbReference type="PANTHER" id="PTHR31851">
    <property type="entry name" value="FE(2+)/MN(2+) TRANSPORTER PCL1"/>
    <property type="match status" value="1"/>
</dbReference>
<comment type="subcellular location">
    <subcellularLocation>
        <location evidence="1">Endomembrane system</location>
        <topology evidence="1">Multi-pass membrane protein</topology>
    </subcellularLocation>
</comment>
<evidence type="ECO:0000256" key="5">
    <source>
        <dbReference type="SAM" id="MobiDB-lite"/>
    </source>
</evidence>
<dbReference type="Pfam" id="PF01988">
    <property type="entry name" value="VIT1"/>
    <property type="match status" value="1"/>
</dbReference>
<proteinExistence type="predicted"/>
<dbReference type="EMBL" id="JPMV01000019">
    <property type="protein sequence ID" value="KGI81321.1"/>
    <property type="molecule type" value="Genomic_DNA"/>
</dbReference>
<evidence type="ECO:0000256" key="3">
    <source>
        <dbReference type="ARBA" id="ARBA00022989"/>
    </source>
</evidence>
<keyword evidence="3 6" id="KW-1133">Transmembrane helix</keyword>
<dbReference type="InterPro" id="IPR039376">
    <property type="entry name" value="Ferritin_CCC1_N"/>
</dbReference>
<evidence type="ECO:0000256" key="1">
    <source>
        <dbReference type="ARBA" id="ARBA00004127"/>
    </source>
</evidence>
<sequence length="362" mass="37828">MSEHPTADRSRPSAAELRAWRRMLADERAEAAVYRQLAERRSGEEREILLRLAEAEQRHADHWRRLLGEHVGEPRRATLRMRLLAFLARGFGWIFVLALVQHAENRSYYEFRADATEAMAADERVHGEVVRALAAQGRARMSGTLRAAVFGINDGVVSNLALVLGVIGGGATPTLVVLTGLSGLLAGALSMAAGEYVSVSSQRELIAAGRPDDTAGGVLPRLDVDANELALVYRARGMSASEAEHRAEAMLSRSAPEQSPAREEPDGEEVVGSGIKAAASSFAAFAVGALLPVSPFLAGLVGLPAVLVAAGLSGAALSLTGATVGVLSGVSPLSRALRQLGIGAGAAGLTFLLGLVFGVTAS</sequence>
<comment type="caution">
    <text evidence="7">The sequence shown here is derived from an EMBL/GenBank/DDBJ whole genome shotgun (WGS) entry which is preliminary data.</text>
</comment>
<accession>A0ABR4X3S0</accession>
<organism evidence="7 8">
    <name type="scientific">Actinopolyspora erythraea</name>
    <dbReference type="NCBI Taxonomy" id="414996"/>
    <lineage>
        <taxon>Bacteria</taxon>
        <taxon>Bacillati</taxon>
        <taxon>Actinomycetota</taxon>
        <taxon>Actinomycetes</taxon>
        <taxon>Actinopolysporales</taxon>
        <taxon>Actinopolysporaceae</taxon>
        <taxon>Actinopolyspora</taxon>
    </lineage>
</organism>
<keyword evidence="2 6" id="KW-0812">Transmembrane</keyword>
<dbReference type="SUPFAM" id="SSF47240">
    <property type="entry name" value="Ferritin-like"/>
    <property type="match status" value="1"/>
</dbReference>
<evidence type="ECO:0000256" key="2">
    <source>
        <dbReference type="ARBA" id="ARBA00022692"/>
    </source>
</evidence>
<gene>
    <name evidence="7" type="ORF">IL38_11620</name>
</gene>
<feature type="transmembrane region" description="Helical" evidence="6">
    <location>
        <begin position="282"/>
        <end position="301"/>
    </location>
</feature>